<organism evidence="7 8">
    <name type="scientific">Phyllotreta striolata</name>
    <name type="common">Striped flea beetle</name>
    <name type="synonym">Crioceris striolata</name>
    <dbReference type="NCBI Taxonomy" id="444603"/>
    <lineage>
        <taxon>Eukaryota</taxon>
        <taxon>Metazoa</taxon>
        <taxon>Ecdysozoa</taxon>
        <taxon>Arthropoda</taxon>
        <taxon>Hexapoda</taxon>
        <taxon>Insecta</taxon>
        <taxon>Pterygota</taxon>
        <taxon>Neoptera</taxon>
        <taxon>Endopterygota</taxon>
        <taxon>Coleoptera</taxon>
        <taxon>Polyphaga</taxon>
        <taxon>Cucujiformia</taxon>
        <taxon>Chrysomeloidea</taxon>
        <taxon>Chrysomelidae</taxon>
        <taxon>Galerucinae</taxon>
        <taxon>Alticini</taxon>
        <taxon>Phyllotreta</taxon>
    </lineage>
</organism>
<accession>A0A9N9XNN6</accession>
<evidence type="ECO:0000259" key="6">
    <source>
        <dbReference type="Pfam" id="PF20649"/>
    </source>
</evidence>
<comment type="subcellular location">
    <subcellularLocation>
        <location evidence="1">Golgi apparatus membrane</location>
        <topology evidence="1">Peripheral membrane protein</topology>
    </subcellularLocation>
</comment>
<evidence type="ECO:0000256" key="2">
    <source>
        <dbReference type="ARBA" id="ARBA00020974"/>
    </source>
</evidence>
<dbReference type="InterPro" id="IPR049176">
    <property type="entry name" value="COG5_N"/>
</dbReference>
<feature type="domain" description="Conserved oligomeric Golgi complex subunit 5 N-terminal" evidence="5">
    <location>
        <begin position="31"/>
        <end position="137"/>
    </location>
</feature>
<evidence type="ECO:0000256" key="4">
    <source>
        <dbReference type="ARBA" id="ARBA00023136"/>
    </source>
</evidence>
<dbReference type="OrthoDB" id="18786at2759"/>
<keyword evidence="3" id="KW-0333">Golgi apparatus</keyword>
<evidence type="ECO:0000256" key="3">
    <source>
        <dbReference type="ARBA" id="ARBA00023034"/>
    </source>
</evidence>
<evidence type="ECO:0000313" key="8">
    <source>
        <dbReference type="Proteomes" id="UP001153712"/>
    </source>
</evidence>
<gene>
    <name evidence="7" type="ORF">PHYEVI_LOCUS4916</name>
</gene>
<name>A0A9N9XNN6_PHYSR</name>
<dbReference type="GO" id="GO:0006891">
    <property type="term" value="P:intra-Golgi vesicle-mediated transport"/>
    <property type="evidence" value="ECO:0007669"/>
    <property type="project" value="InterPro"/>
</dbReference>
<reference evidence="7" key="1">
    <citation type="submission" date="2022-01" db="EMBL/GenBank/DDBJ databases">
        <authorList>
            <person name="King R."/>
        </authorList>
    </citation>
    <scope>NUCLEOTIDE SEQUENCE</scope>
</reference>
<keyword evidence="4" id="KW-0472">Membrane</keyword>
<evidence type="ECO:0000256" key="1">
    <source>
        <dbReference type="ARBA" id="ARBA00004395"/>
    </source>
</evidence>
<feature type="domain" description="Conserved oligomeric Golgi complex subunit 5 helical" evidence="6">
    <location>
        <begin position="162"/>
        <end position="345"/>
    </location>
</feature>
<protein>
    <recommendedName>
        <fullName evidence="2">Conserved oligomeric Golgi complex subunit 5</fullName>
    </recommendedName>
</protein>
<dbReference type="Pfam" id="PF20649">
    <property type="entry name" value="COG5_C"/>
    <property type="match status" value="1"/>
</dbReference>
<dbReference type="Proteomes" id="UP001153712">
    <property type="component" value="Chromosome 2"/>
</dbReference>
<evidence type="ECO:0000313" key="7">
    <source>
        <dbReference type="EMBL" id="CAG9858527.1"/>
    </source>
</evidence>
<dbReference type="AlphaFoldDB" id="A0A9N9XNN6"/>
<dbReference type="GO" id="GO:0017119">
    <property type="term" value="C:Golgi transport complex"/>
    <property type="evidence" value="ECO:0007669"/>
    <property type="project" value="InterPro"/>
</dbReference>
<sequence>MAGIQENVIEQIKKDDFYGNFLSPESKTVLNDSLSIKDQVKKLAEGIDTLNQELHRQISEKHEDLLQQANNATNLETVLNTMNIHVRTLFADAERLKAQITMPYNELEKHTKVLGRLHVASHILRQVNRLQQLSRRLSNTNDPVQKATLLQELEQLAADPELKEIDVVTSELRSIRTHQQKVVQLATGSLNQGARNENVTQTTTALQIFINLGTIQSVADNFIENNLHECKESVKQAFAVNTGVQSKHKSGPGHVSLTSSQGFRNKVWSEVEKAFSEDIYSICKQVKFLQTTLNNLYLPNGDFNVAGKFWLGFGKVIREEISKTSSAVQQTLEEDYPKLLKCYFEMIVKVKYNEVFSFDRDVLKTLENSYLSSSLNKLLEPTQAMFIGENGLPSQDQIDSLIRIITNEISVALVEENLSEQIAKNIAKCIKMFAVKIEQQLETGPDAAQVIGGTPNPGQQRNVGLANSLYYMQAQVQRMMSNMKESLTEQSVKIIEDSLGSLDSLAGAILQPLIVSINSVIETIIITMHLESDLSKAQAPPKNSQTCSLYMKELNQFITRVYQTYLDGFKNKQVLTTKCNEIAIRTIELFVRHASLLRPLGQGGRGRLQADFHRLENSLKVICPQLADLGRPYRLLKSMASLIVQSPPDIVAGQTPESSVPHSTALLMLFAYGGPELASPHQNTGWSLPKMSAWLDEHRSEAERLDLIAGALQKYEGIVRVKNSTNYDPVYPVMAQYLERALKEGD</sequence>
<dbReference type="EMBL" id="OU900095">
    <property type="protein sequence ID" value="CAG9858527.1"/>
    <property type="molecule type" value="Genomic_DNA"/>
</dbReference>
<dbReference type="InterPro" id="IPR048485">
    <property type="entry name" value="COG5_helical"/>
</dbReference>
<dbReference type="Pfam" id="PF10392">
    <property type="entry name" value="COG5_N"/>
    <property type="match status" value="1"/>
</dbReference>
<proteinExistence type="predicted"/>
<dbReference type="GO" id="GO:0000139">
    <property type="term" value="C:Golgi membrane"/>
    <property type="evidence" value="ECO:0007669"/>
    <property type="project" value="UniProtKB-SubCell"/>
</dbReference>
<dbReference type="InterPro" id="IPR019465">
    <property type="entry name" value="Cog5"/>
</dbReference>
<evidence type="ECO:0000259" key="5">
    <source>
        <dbReference type="Pfam" id="PF10392"/>
    </source>
</evidence>
<dbReference type="PANTHER" id="PTHR13228">
    <property type="entry name" value="CONSERVED OLIGOMERIC GOLGI COMPLEX COMPONENT 5"/>
    <property type="match status" value="1"/>
</dbReference>
<keyword evidence="8" id="KW-1185">Reference proteome</keyword>
<dbReference type="PANTHER" id="PTHR13228:SF3">
    <property type="entry name" value="CONSERVED OLIGOMERIC GOLGI COMPLEX SUBUNIT 5"/>
    <property type="match status" value="1"/>
</dbReference>